<dbReference type="GO" id="GO:0016757">
    <property type="term" value="F:glycosyltransferase activity"/>
    <property type="evidence" value="ECO:0007669"/>
    <property type="project" value="UniProtKB-KW"/>
</dbReference>
<keyword evidence="2" id="KW-0328">Glycosyltransferase</keyword>
<evidence type="ECO:0000313" key="4">
    <source>
        <dbReference type="EMBL" id="GMI42638.1"/>
    </source>
</evidence>
<evidence type="ECO:0000313" key="5">
    <source>
        <dbReference type="Proteomes" id="UP001165065"/>
    </source>
</evidence>
<dbReference type="Gene3D" id="3.40.50.2000">
    <property type="entry name" value="Glycogen Phosphorylase B"/>
    <property type="match status" value="1"/>
</dbReference>
<name>A0A9W7GBX7_9STRA</name>
<gene>
    <name evidence="4" type="ORF">TrCOL_g10712</name>
</gene>
<keyword evidence="3" id="KW-0808">Transferase</keyword>
<dbReference type="Proteomes" id="UP001165065">
    <property type="component" value="Unassembled WGS sequence"/>
</dbReference>
<sequence length="713" mass="79371">MDYFHNGDSTTREFVEFERAEIRSMVDLEVCDGTPYFRHGRPSCATPVDPFLKQIGTCPFSALEGKDSFRVEPANFTCPKDKVLLKGASVNAEAWISAGSSLVNSNYLEHGITSFYLGLKTSQSQNSPPNHQVEMEGLFNLAAALAAANDHEGMSMCYRAIFLGEGGFSPQHNLVALLKLVLYVPPIVGGGKEQLETFRREWLEGAIKLATLLEGSTVTQSESGLHIMSNSVWESLGIKVAKVKEPTVLIGQTLFHLAHQGENDREMMMAIDRVYRAALEGERVGMREGGGGREVREKIRVGFVSTLMFDHSIGKMMVPVARALSSPPHSEFFDVVVVGTKFPTFVPSMNSSLREKYGHPEGVESTWLAKATESHEDVVVRFTCQSIQEAATLPLDVKGAKELIRDLELDVLIFPDIGMDAMTYFLARERFAAVQLAWWGHPITTGMESFDYFFGLDVEVDDSGERQYSEQLVRMTSINTAPFASNPEGPQATDELSYFGIREEPRAGCEGGGVHVYMVLGRLFKIHEEFEEMMFTILDEDQCGVIVLISEKTTAWNSALFDRVDAHHRKLRAMGTLKNDVIGRVRLVAYWNYVRIMAHADVILDTYPYGGCLTAQEAMSNGKVVVTLPSEYIRGQFTKNIYQQMGTGGEGGWPIADDKRDFVDIAIRVATNEGEYRDGVKAKMREAWESDSVHKIDEVGKEWAEFAMRAVGE</sequence>
<dbReference type="InterPro" id="IPR051939">
    <property type="entry name" value="Glycosyltr_41/O-GlcNAc_trsf"/>
</dbReference>
<reference evidence="5" key="1">
    <citation type="journal article" date="2023" name="Commun. Biol.">
        <title>Genome analysis of Parmales, the sister group of diatoms, reveals the evolutionary specialization of diatoms from phago-mixotrophs to photoautotrophs.</title>
        <authorList>
            <person name="Ban H."/>
            <person name="Sato S."/>
            <person name="Yoshikawa S."/>
            <person name="Yamada K."/>
            <person name="Nakamura Y."/>
            <person name="Ichinomiya M."/>
            <person name="Sato N."/>
            <person name="Blanc-Mathieu R."/>
            <person name="Endo H."/>
            <person name="Kuwata A."/>
            <person name="Ogata H."/>
        </authorList>
    </citation>
    <scope>NUCLEOTIDE SEQUENCE [LARGE SCALE GENOMIC DNA]</scope>
</reference>
<evidence type="ECO:0000256" key="2">
    <source>
        <dbReference type="ARBA" id="ARBA00022676"/>
    </source>
</evidence>
<dbReference type="AlphaFoldDB" id="A0A9W7GBX7"/>
<proteinExistence type="predicted"/>
<evidence type="ECO:0000256" key="1">
    <source>
        <dbReference type="ARBA" id="ARBA00004922"/>
    </source>
</evidence>
<dbReference type="OrthoDB" id="9991317at2759"/>
<dbReference type="PANTHER" id="PTHR44835:SF1">
    <property type="entry name" value="PROTEIN O-GLCNAC TRANSFERASE"/>
    <property type="match status" value="1"/>
</dbReference>
<comment type="caution">
    <text evidence="4">The sequence shown here is derived from an EMBL/GenBank/DDBJ whole genome shotgun (WGS) entry which is preliminary data.</text>
</comment>
<dbReference type="PANTHER" id="PTHR44835">
    <property type="entry name" value="UDP-N-ACETYLGLUCOSAMINE--PEPTIDE N-ACETYLGLUCOSAMINYLTRANSFERASE SPINDLY-RELATED"/>
    <property type="match status" value="1"/>
</dbReference>
<organism evidence="4 5">
    <name type="scientific">Triparma columacea</name>
    <dbReference type="NCBI Taxonomy" id="722753"/>
    <lineage>
        <taxon>Eukaryota</taxon>
        <taxon>Sar</taxon>
        <taxon>Stramenopiles</taxon>
        <taxon>Ochrophyta</taxon>
        <taxon>Bolidophyceae</taxon>
        <taxon>Parmales</taxon>
        <taxon>Triparmaceae</taxon>
        <taxon>Triparma</taxon>
    </lineage>
</organism>
<evidence type="ECO:0000256" key="3">
    <source>
        <dbReference type="ARBA" id="ARBA00022679"/>
    </source>
</evidence>
<comment type="pathway">
    <text evidence="1">Protein modification; protein glycosylation.</text>
</comment>
<protein>
    <submittedName>
        <fullName evidence="4">Uncharacterized protein</fullName>
    </submittedName>
</protein>
<accession>A0A9W7GBX7</accession>
<dbReference type="Gene3D" id="3.40.50.11380">
    <property type="match status" value="1"/>
</dbReference>
<keyword evidence="5" id="KW-1185">Reference proteome</keyword>
<dbReference type="EMBL" id="BRYA01000177">
    <property type="protein sequence ID" value="GMI42638.1"/>
    <property type="molecule type" value="Genomic_DNA"/>
</dbReference>